<feature type="compositionally biased region" description="Polar residues" evidence="1">
    <location>
        <begin position="10"/>
        <end position="21"/>
    </location>
</feature>
<evidence type="ECO:0000313" key="2">
    <source>
        <dbReference type="EMBL" id="VBB18338.1"/>
    </source>
</evidence>
<reference evidence="2 3" key="1">
    <citation type="submission" date="2018-10" db="EMBL/GenBank/DDBJ databases">
        <authorList>
            <consortium name="IHU Genomes"/>
        </authorList>
    </citation>
    <scope>NUCLEOTIDE SEQUENCE [LARGE SCALE GENOMIC DNA]</scope>
    <source>
        <strain evidence="2 3">A1</strain>
    </source>
</reference>
<feature type="region of interest" description="Disordered" evidence="1">
    <location>
        <begin position="1"/>
        <end position="30"/>
    </location>
</feature>
<keyword evidence="3" id="KW-1185">Reference proteome</keyword>
<name>A0A5K0U8G3_9VIRU</name>
<evidence type="ECO:0000256" key="1">
    <source>
        <dbReference type="SAM" id="MobiDB-lite"/>
    </source>
</evidence>
<gene>
    <name evidence="2" type="ORF">YASMINEVIRUS_801</name>
</gene>
<sequence>MLAQKRQESVDQSTSLQQSSKDPSDKENSVVRITLPPLPSLPKFNSARADLIRWLKQRCEYSDSPFQDPGYSVYYKSMFNTMDSHKLVYKDGDIDHELNIGYVDYGFEEEKDPEDVCLEQFIDYVPANREGLKEAISTMINGLPYDEAVDIRTKMSRENILILPGSNHSNANYLYKLITLECLKLNNKKEKPYFVPYVSPDPRVPFRSNSKGVGVHIDKEDFYSFIKAHSYDTRKFGH</sequence>
<protein>
    <submittedName>
        <fullName evidence="2">Uncharacterized protein</fullName>
    </submittedName>
</protein>
<dbReference type="EMBL" id="UPSH01000001">
    <property type="protein sequence ID" value="VBB18338.1"/>
    <property type="molecule type" value="Genomic_DNA"/>
</dbReference>
<dbReference type="Proteomes" id="UP000594342">
    <property type="component" value="Unassembled WGS sequence"/>
</dbReference>
<comment type="caution">
    <text evidence="2">The sequence shown here is derived from an EMBL/GenBank/DDBJ whole genome shotgun (WGS) entry which is preliminary data.</text>
</comment>
<proteinExistence type="predicted"/>
<organism evidence="2 3">
    <name type="scientific">Yasminevirus sp. GU-2018</name>
    <dbReference type="NCBI Taxonomy" id="2420051"/>
    <lineage>
        <taxon>Viruses</taxon>
        <taxon>Varidnaviria</taxon>
        <taxon>Bamfordvirae</taxon>
        <taxon>Nucleocytoviricota</taxon>
        <taxon>Megaviricetes</taxon>
        <taxon>Imitervirales</taxon>
        <taxon>Mimiviridae</taxon>
        <taxon>Klosneuvirinae</taxon>
        <taxon>Yasminevirus</taxon>
        <taxon>Yasminevirus saudimassiliense</taxon>
    </lineage>
</organism>
<accession>A0A5K0U8G3</accession>
<evidence type="ECO:0000313" key="3">
    <source>
        <dbReference type="Proteomes" id="UP000594342"/>
    </source>
</evidence>